<evidence type="ECO:0000256" key="2">
    <source>
        <dbReference type="ARBA" id="ARBA00022670"/>
    </source>
</evidence>
<dbReference type="Gene3D" id="2.30.42.10">
    <property type="match status" value="1"/>
</dbReference>
<evidence type="ECO:0000313" key="5">
    <source>
        <dbReference type="Proteomes" id="UP000485058"/>
    </source>
</evidence>
<dbReference type="InterPro" id="IPR043504">
    <property type="entry name" value="Peptidase_S1_PA_chymotrypsin"/>
</dbReference>
<dbReference type="AlphaFoldDB" id="A0A6A0ANY2"/>
<dbReference type="GO" id="GO:0006508">
    <property type="term" value="P:proteolysis"/>
    <property type="evidence" value="ECO:0007669"/>
    <property type="project" value="UniProtKB-KW"/>
</dbReference>
<sequence length="121" mass="12288">GLIQVDAACSHQAGGMLLDGMGRVVGMVVAPSQPGGRATGFGLGWAVPLDALRGLVDQITVAGRATRPALGVSLAPPQVLSAMRQEGVLVLEVPPGSPGHSAGLRHTHRDIFGDIILGDII</sequence>
<keyword evidence="5" id="KW-1185">Reference proteome</keyword>
<accession>A0A6A0ANY2</accession>
<gene>
    <name evidence="4" type="ORF">HaLaN_32967</name>
</gene>
<dbReference type="InterPro" id="IPR009003">
    <property type="entry name" value="Peptidase_S1_PA"/>
</dbReference>
<comment type="similarity">
    <text evidence="1">Belongs to the peptidase S1C family.</text>
</comment>
<feature type="non-terminal residue" evidence="4">
    <location>
        <position position="121"/>
    </location>
</feature>
<dbReference type="PANTHER" id="PTHR43343">
    <property type="entry name" value="PEPTIDASE S12"/>
    <property type="match status" value="1"/>
</dbReference>
<keyword evidence="2" id="KW-0645">Protease</keyword>
<keyword evidence="3" id="KW-0378">Hydrolase</keyword>
<dbReference type="Gene3D" id="2.40.10.10">
    <property type="entry name" value="Trypsin-like serine proteases"/>
    <property type="match status" value="1"/>
</dbReference>
<evidence type="ECO:0000256" key="3">
    <source>
        <dbReference type="ARBA" id="ARBA00022801"/>
    </source>
</evidence>
<dbReference type="GO" id="GO:0008233">
    <property type="term" value="F:peptidase activity"/>
    <property type="evidence" value="ECO:0007669"/>
    <property type="project" value="UniProtKB-KW"/>
</dbReference>
<dbReference type="Proteomes" id="UP000485058">
    <property type="component" value="Unassembled WGS sequence"/>
</dbReference>
<dbReference type="InterPro" id="IPR036034">
    <property type="entry name" value="PDZ_sf"/>
</dbReference>
<organism evidence="4 5">
    <name type="scientific">Haematococcus lacustris</name>
    <name type="common">Green alga</name>
    <name type="synonym">Haematococcus pluvialis</name>
    <dbReference type="NCBI Taxonomy" id="44745"/>
    <lineage>
        <taxon>Eukaryota</taxon>
        <taxon>Viridiplantae</taxon>
        <taxon>Chlorophyta</taxon>
        <taxon>core chlorophytes</taxon>
        <taxon>Chlorophyceae</taxon>
        <taxon>CS clade</taxon>
        <taxon>Chlamydomonadales</taxon>
        <taxon>Haematococcaceae</taxon>
        <taxon>Haematococcus</taxon>
    </lineage>
</organism>
<evidence type="ECO:0000256" key="1">
    <source>
        <dbReference type="ARBA" id="ARBA00010541"/>
    </source>
</evidence>
<evidence type="ECO:0000313" key="4">
    <source>
        <dbReference type="EMBL" id="GFH33574.1"/>
    </source>
</evidence>
<reference evidence="4 5" key="1">
    <citation type="submission" date="2020-02" db="EMBL/GenBank/DDBJ databases">
        <title>Draft genome sequence of Haematococcus lacustris strain NIES-144.</title>
        <authorList>
            <person name="Morimoto D."/>
            <person name="Nakagawa S."/>
            <person name="Yoshida T."/>
            <person name="Sawayama S."/>
        </authorList>
    </citation>
    <scope>NUCLEOTIDE SEQUENCE [LARGE SCALE GENOMIC DNA]</scope>
    <source>
        <strain evidence="4 5">NIES-144</strain>
    </source>
</reference>
<name>A0A6A0ANY2_HAELA</name>
<feature type="non-terminal residue" evidence="4">
    <location>
        <position position="1"/>
    </location>
</feature>
<dbReference type="SUPFAM" id="SSF50494">
    <property type="entry name" value="Trypsin-like serine proteases"/>
    <property type="match status" value="1"/>
</dbReference>
<dbReference type="EMBL" id="BLLF01008962">
    <property type="protein sequence ID" value="GFH33574.1"/>
    <property type="molecule type" value="Genomic_DNA"/>
</dbReference>
<dbReference type="InterPro" id="IPR051201">
    <property type="entry name" value="Chloro_Bact_Ser_Proteases"/>
</dbReference>
<protein>
    <submittedName>
        <fullName evidence="4">PDZ domain-containing protein</fullName>
    </submittedName>
</protein>
<proteinExistence type="inferred from homology"/>
<dbReference type="PANTHER" id="PTHR43343:SF2">
    <property type="entry name" value="PDZ DOMAIN-CONTAINING PROTEIN"/>
    <property type="match status" value="1"/>
</dbReference>
<comment type="caution">
    <text evidence="4">The sequence shown here is derived from an EMBL/GenBank/DDBJ whole genome shotgun (WGS) entry which is preliminary data.</text>
</comment>
<dbReference type="SUPFAM" id="SSF50156">
    <property type="entry name" value="PDZ domain-like"/>
    <property type="match status" value="1"/>
</dbReference>